<feature type="domain" description="GAF" evidence="3">
    <location>
        <begin position="21"/>
        <end position="163"/>
    </location>
</feature>
<keyword evidence="5" id="KW-1185">Reference proteome</keyword>
<dbReference type="SUPFAM" id="SSF55781">
    <property type="entry name" value="GAF domain-like"/>
    <property type="match status" value="1"/>
</dbReference>
<dbReference type="OrthoDB" id="9811889at2"/>
<dbReference type="Proteomes" id="UP000256373">
    <property type="component" value="Unassembled WGS sequence"/>
</dbReference>
<evidence type="ECO:0000313" key="4">
    <source>
        <dbReference type="EMBL" id="REA62908.1"/>
    </source>
</evidence>
<proteinExistence type="predicted"/>
<accession>A0A3D8YF83</accession>
<dbReference type="Gene3D" id="3.30.450.20">
    <property type="entry name" value="PAS domain"/>
    <property type="match status" value="1"/>
</dbReference>
<gene>
    <name evidence="4" type="ORF">DSL64_08325</name>
</gene>
<dbReference type="RefSeq" id="WP_115830213.1">
    <property type="nucleotide sequence ID" value="NZ_QNUL01000004.1"/>
</dbReference>
<dbReference type="InterPro" id="IPR003018">
    <property type="entry name" value="GAF"/>
</dbReference>
<dbReference type="GO" id="GO:0000155">
    <property type="term" value="F:phosphorelay sensor kinase activity"/>
    <property type="evidence" value="ECO:0007669"/>
    <property type="project" value="InterPro"/>
</dbReference>
<dbReference type="SMART" id="SM00065">
    <property type="entry name" value="GAF"/>
    <property type="match status" value="1"/>
</dbReference>
<evidence type="ECO:0000256" key="2">
    <source>
        <dbReference type="ARBA" id="ARBA00012438"/>
    </source>
</evidence>
<dbReference type="SUPFAM" id="SSF47384">
    <property type="entry name" value="Homodimeric domain of signal transducing histidine kinase"/>
    <property type="match status" value="1"/>
</dbReference>
<dbReference type="InterPro" id="IPR029016">
    <property type="entry name" value="GAF-like_dom_sf"/>
</dbReference>
<dbReference type="Gene3D" id="1.10.287.130">
    <property type="match status" value="1"/>
</dbReference>
<reference evidence="4 5" key="1">
    <citation type="submission" date="2018-07" db="EMBL/GenBank/DDBJ databases">
        <title>Dyadobacter roseus sp. nov., isolated from rose rhizosphere soil.</title>
        <authorList>
            <person name="Chen L."/>
        </authorList>
    </citation>
    <scope>NUCLEOTIDE SEQUENCE [LARGE SCALE GENOMIC DNA]</scope>
    <source>
        <strain evidence="4 5">RS19</strain>
    </source>
</reference>
<dbReference type="InterPro" id="IPR036097">
    <property type="entry name" value="HisK_dim/P_sf"/>
</dbReference>
<evidence type="ECO:0000313" key="5">
    <source>
        <dbReference type="Proteomes" id="UP000256373"/>
    </source>
</evidence>
<name>A0A3D8YF83_9BACT</name>
<dbReference type="AlphaFoldDB" id="A0A3D8YF83"/>
<organism evidence="4 5">
    <name type="scientific">Dyadobacter luteus</name>
    <dbReference type="NCBI Taxonomy" id="2259619"/>
    <lineage>
        <taxon>Bacteria</taxon>
        <taxon>Pseudomonadati</taxon>
        <taxon>Bacteroidota</taxon>
        <taxon>Cytophagia</taxon>
        <taxon>Cytophagales</taxon>
        <taxon>Spirosomataceae</taxon>
        <taxon>Dyadobacter</taxon>
    </lineage>
</organism>
<dbReference type="InterPro" id="IPR013656">
    <property type="entry name" value="PAS_4"/>
</dbReference>
<protein>
    <recommendedName>
        <fullName evidence="2">histidine kinase</fullName>
        <ecNumber evidence="2">2.7.13.3</ecNumber>
    </recommendedName>
</protein>
<evidence type="ECO:0000256" key="1">
    <source>
        <dbReference type="ARBA" id="ARBA00000085"/>
    </source>
</evidence>
<dbReference type="Pfam" id="PF01590">
    <property type="entry name" value="GAF"/>
    <property type="match status" value="1"/>
</dbReference>
<sequence>MPLYNLDRAATVSRFLTLEVDRRNELQQIVDLAAEVCGTRMALITLLDEQMQYMQFVAGFQLQDPVTDHDFCHHTIQSDAILEVTDARQDKRFYDNPLVVGEPHVRFYAGAALATRDGYVLGCLSVLDSEPGHLSGNQRKMLQALSGQIIQIIEFDLSISLLKDQVEQLQVSEIKLNSFFESTVSCHLLIGKELEVLAYNRMVAGFIDEYLQMQLREKMAISEFLHDDYKADFILNYNAAIQGQTVTSEKELTYQNGRRIYWYMNFEPAFGRDREIIGVSFNATDITERIHQGQLVLKQNQALRKIAYVQSHELRRPVSSILGIVELIKSEVIPTSIKEEITMLDQAAKELDVKIREVISFTA</sequence>
<dbReference type="SUPFAM" id="SSF55785">
    <property type="entry name" value="PYP-like sensor domain (PAS domain)"/>
    <property type="match status" value="1"/>
</dbReference>
<dbReference type="EMBL" id="QNUL01000004">
    <property type="protein sequence ID" value="REA62908.1"/>
    <property type="molecule type" value="Genomic_DNA"/>
</dbReference>
<dbReference type="CDD" id="cd00082">
    <property type="entry name" value="HisKA"/>
    <property type="match status" value="1"/>
</dbReference>
<dbReference type="InterPro" id="IPR035965">
    <property type="entry name" value="PAS-like_dom_sf"/>
</dbReference>
<dbReference type="PANTHER" id="PTHR43102">
    <property type="entry name" value="SLR1143 PROTEIN"/>
    <property type="match status" value="1"/>
</dbReference>
<dbReference type="PANTHER" id="PTHR43102:SF2">
    <property type="entry name" value="GAF DOMAIN-CONTAINING PROTEIN"/>
    <property type="match status" value="1"/>
</dbReference>
<dbReference type="Pfam" id="PF08448">
    <property type="entry name" value="PAS_4"/>
    <property type="match status" value="1"/>
</dbReference>
<dbReference type="InterPro" id="IPR003661">
    <property type="entry name" value="HisK_dim/P_dom"/>
</dbReference>
<evidence type="ECO:0000259" key="3">
    <source>
        <dbReference type="SMART" id="SM00065"/>
    </source>
</evidence>
<dbReference type="Gene3D" id="3.30.450.40">
    <property type="match status" value="1"/>
</dbReference>
<comment type="catalytic activity">
    <reaction evidence="1">
        <text>ATP + protein L-histidine = ADP + protein N-phospho-L-histidine.</text>
        <dbReference type="EC" id="2.7.13.3"/>
    </reaction>
</comment>
<dbReference type="EC" id="2.7.13.3" evidence="2"/>
<comment type="caution">
    <text evidence="4">The sequence shown here is derived from an EMBL/GenBank/DDBJ whole genome shotgun (WGS) entry which is preliminary data.</text>
</comment>